<protein>
    <submittedName>
        <fullName evidence="3">Uncharacterized protein</fullName>
    </submittedName>
</protein>
<evidence type="ECO:0000256" key="1">
    <source>
        <dbReference type="SAM" id="MobiDB-lite"/>
    </source>
</evidence>
<evidence type="ECO:0000256" key="2">
    <source>
        <dbReference type="SAM" id="SignalP"/>
    </source>
</evidence>
<feature type="signal peptide" evidence="2">
    <location>
        <begin position="1"/>
        <end position="18"/>
    </location>
</feature>
<feature type="chain" id="PRO_5002349249" evidence="2">
    <location>
        <begin position="19"/>
        <end position="77"/>
    </location>
</feature>
<evidence type="ECO:0000313" key="4">
    <source>
        <dbReference type="Proteomes" id="UP000032180"/>
    </source>
</evidence>
<reference evidence="3 4" key="1">
    <citation type="submission" date="2012-08" db="EMBL/GenBank/DDBJ databases">
        <title>Oryza genome evolution.</title>
        <authorList>
            <person name="Wing R.A."/>
        </authorList>
    </citation>
    <scope>NUCLEOTIDE SEQUENCE</scope>
</reference>
<feature type="region of interest" description="Disordered" evidence="1">
    <location>
        <begin position="45"/>
        <end position="77"/>
    </location>
</feature>
<organism evidence="3 4">
    <name type="scientific">Leersia perrieri</name>
    <dbReference type="NCBI Taxonomy" id="77586"/>
    <lineage>
        <taxon>Eukaryota</taxon>
        <taxon>Viridiplantae</taxon>
        <taxon>Streptophyta</taxon>
        <taxon>Embryophyta</taxon>
        <taxon>Tracheophyta</taxon>
        <taxon>Spermatophyta</taxon>
        <taxon>Magnoliopsida</taxon>
        <taxon>Liliopsida</taxon>
        <taxon>Poales</taxon>
        <taxon>Poaceae</taxon>
        <taxon>BOP clade</taxon>
        <taxon>Oryzoideae</taxon>
        <taxon>Oryzeae</taxon>
        <taxon>Oryzinae</taxon>
        <taxon>Leersia</taxon>
    </lineage>
</organism>
<proteinExistence type="predicted"/>
<accession>A0A0D9WZ89</accession>
<keyword evidence="2" id="KW-0732">Signal</keyword>
<dbReference type="EnsemblPlants" id="LPERR07G13090.1">
    <property type="protein sequence ID" value="LPERR07G13090.1"/>
    <property type="gene ID" value="LPERR07G13090"/>
</dbReference>
<dbReference type="Proteomes" id="UP000032180">
    <property type="component" value="Chromosome 7"/>
</dbReference>
<dbReference type="HOGENOM" id="CLU_2641684_0_0_1"/>
<sequence length="77" mass="8798">MASGLWIRWFCMLPFSDGTVQKPFVTVKSLEVSVVQKVVHNSEYDSHRSRVDQLTEDASTHYRDLQAKGRGQGQDKD</sequence>
<keyword evidence="4" id="KW-1185">Reference proteome</keyword>
<reference evidence="4" key="2">
    <citation type="submission" date="2013-12" db="EMBL/GenBank/DDBJ databases">
        <authorList>
            <person name="Yu Y."/>
            <person name="Lee S."/>
            <person name="de Baynast K."/>
            <person name="Wissotski M."/>
            <person name="Liu L."/>
            <person name="Talag J."/>
            <person name="Goicoechea J."/>
            <person name="Angelova A."/>
            <person name="Jetty R."/>
            <person name="Kudrna D."/>
            <person name="Golser W."/>
            <person name="Rivera L."/>
            <person name="Zhang J."/>
            <person name="Wing R."/>
        </authorList>
    </citation>
    <scope>NUCLEOTIDE SEQUENCE</scope>
</reference>
<name>A0A0D9WZ89_9ORYZ</name>
<reference evidence="3" key="3">
    <citation type="submission" date="2015-04" db="UniProtKB">
        <authorList>
            <consortium name="EnsemblPlants"/>
        </authorList>
    </citation>
    <scope>IDENTIFICATION</scope>
</reference>
<dbReference type="Gramene" id="LPERR07G13090.1">
    <property type="protein sequence ID" value="LPERR07G13090.1"/>
    <property type="gene ID" value="LPERR07G13090"/>
</dbReference>
<dbReference type="AlphaFoldDB" id="A0A0D9WZ89"/>
<evidence type="ECO:0000313" key="3">
    <source>
        <dbReference type="EnsemblPlants" id="LPERR07G13090.1"/>
    </source>
</evidence>